<evidence type="ECO:0000256" key="3">
    <source>
        <dbReference type="ARBA" id="ARBA00022450"/>
    </source>
</evidence>
<accession>A0A6N9Q9J3</accession>
<feature type="domain" description="AMP-dependent synthetase/ligase" evidence="8">
    <location>
        <begin position="11"/>
        <end position="362"/>
    </location>
</feature>
<dbReference type="EMBL" id="SIJB01000073">
    <property type="protein sequence ID" value="NBI31254.1"/>
    <property type="molecule type" value="Genomic_DNA"/>
</dbReference>
<dbReference type="InterPro" id="IPR025110">
    <property type="entry name" value="AMP-bd_C"/>
</dbReference>
<dbReference type="InterPro" id="IPR045851">
    <property type="entry name" value="AMP-bd_C_sf"/>
</dbReference>
<evidence type="ECO:0000313" key="11">
    <source>
        <dbReference type="Proteomes" id="UP000448943"/>
    </source>
</evidence>
<evidence type="ECO:0000256" key="6">
    <source>
        <dbReference type="ARBA" id="ARBA00022737"/>
    </source>
</evidence>
<dbReference type="FunFam" id="3.40.50.12780:FF:000012">
    <property type="entry name" value="Non-ribosomal peptide synthetase"/>
    <property type="match status" value="1"/>
</dbReference>
<dbReference type="Proteomes" id="UP000448943">
    <property type="component" value="Unassembled WGS sequence"/>
</dbReference>
<comment type="similarity">
    <text evidence="2">Belongs to the ATP-dependent AMP-binding enzyme family.</text>
</comment>
<dbReference type="Gene3D" id="2.30.38.10">
    <property type="entry name" value="Luciferase, Domain 3"/>
    <property type="match status" value="1"/>
</dbReference>
<dbReference type="GO" id="GO:0016874">
    <property type="term" value="F:ligase activity"/>
    <property type="evidence" value="ECO:0007669"/>
    <property type="project" value="UniProtKB-KW"/>
</dbReference>
<evidence type="ECO:0000259" key="8">
    <source>
        <dbReference type="Pfam" id="PF00501"/>
    </source>
</evidence>
<gene>
    <name evidence="10" type="ORF">ERL59_20210</name>
</gene>
<dbReference type="Pfam" id="PF00501">
    <property type="entry name" value="AMP-binding"/>
    <property type="match status" value="1"/>
</dbReference>
<dbReference type="InterPro" id="IPR000873">
    <property type="entry name" value="AMP-dep_synth/lig_dom"/>
</dbReference>
<dbReference type="SUPFAM" id="SSF56801">
    <property type="entry name" value="Acetyl-CoA synthetase-like"/>
    <property type="match status" value="1"/>
</dbReference>
<dbReference type="OrthoDB" id="9765680at2"/>
<dbReference type="RefSeq" id="WP_160648075.1">
    <property type="nucleotide sequence ID" value="NZ_SIJB01000073.1"/>
</dbReference>
<dbReference type="FunFam" id="3.40.50.980:FF:000001">
    <property type="entry name" value="Non-ribosomal peptide synthetase"/>
    <property type="match status" value="1"/>
</dbReference>
<sequence length="501" mass="56768">YPKQKSVYALFEEQVERTPDQTAVVFGDLKLSYAELNAKANQMAWVLKRNDVQTNTRVGLMVERSLDMVIGILGIIKAGAAYVPIDPDYPQERIQYLLQNSNTSVLLTQHHLRSNLMDVQSMIICIEDVLKQQDVPTHNLKIPYDPEQLIYVLYTSGSTGNPKGVMVKSHAFVNLLHWYTSEFEMNEQDKLLLMAPSSFDLAQKNVFSTLIRGGQLHVYAPGLYDYNLMSNVMNRNGITLINCAPSAFYPLIDLNHDSKFERLQSLRMVFLGGEPINMNKLKPWLLSNEDVELVNTYGPTECTDVSSFYRVQKQDYMKTNVPIGKAIYNTELYVMDKDLTLMPIGAPGELCIGGTGLAKGYYDADERTAEKFVTNPYKTGEKIYRTGDIVKWLPDGNLEYLGRIDHQVKIRGLRMELGEIESELLNHPEVEETVLTVHEDGAGDKILCAYMVCSDQLDQSAIRVYLSQRLPSYMIPSLFIPLEKMPLTPNGKIDRKTLPKP</sequence>
<evidence type="ECO:0000256" key="2">
    <source>
        <dbReference type="ARBA" id="ARBA00006432"/>
    </source>
</evidence>
<dbReference type="AlphaFoldDB" id="A0A6N9Q9J3"/>
<dbReference type="PANTHER" id="PTHR45527">
    <property type="entry name" value="NONRIBOSOMAL PEPTIDE SYNTHETASE"/>
    <property type="match status" value="1"/>
</dbReference>
<dbReference type="NCBIfam" id="TIGR01733">
    <property type="entry name" value="AA-adenyl-dom"/>
    <property type="match status" value="1"/>
</dbReference>
<comment type="caution">
    <text evidence="10">The sequence shown here is derived from an EMBL/GenBank/DDBJ whole genome shotgun (WGS) entry which is preliminary data.</text>
</comment>
<dbReference type="GO" id="GO:0043041">
    <property type="term" value="P:amino acid activation for nonribosomal peptide biosynthetic process"/>
    <property type="evidence" value="ECO:0007669"/>
    <property type="project" value="TreeGrafter"/>
</dbReference>
<keyword evidence="6" id="KW-0677">Repeat</keyword>
<dbReference type="CDD" id="cd05930">
    <property type="entry name" value="A_NRPS"/>
    <property type="match status" value="1"/>
</dbReference>
<keyword evidence="3" id="KW-0596">Phosphopantetheine</keyword>
<dbReference type="Gene3D" id="3.40.50.980">
    <property type="match status" value="2"/>
</dbReference>
<dbReference type="FunFam" id="3.30.300.30:FF:000010">
    <property type="entry name" value="Enterobactin synthetase component F"/>
    <property type="match status" value="1"/>
</dbReference>
<dbReference type="GO" id="GO:0044550">
    <property type="term" value="P:secondary metabolite biosynthetic process"/>
    <property type="evidence" value="ECO:0007669"/>
    <property type="project" value="UniProtKB-ARBA"/>
</dbReference>
<dbReference type="PROSITE" id="PS00455">
    <property type="entry name" value="AMP_BINDING"/>
    <property type="match status" value="1"/>
</dbReference>
<name>A0A6N9Q9J3_9BACL</name>
<comment type="cofactor">
    <cofactor evidence="1">
        <name>pantetheine 4'-phosphate</name>
        <dbReference type="ChEBI" id="CHEBI:47942"/>
    </cofactor>
</comment>
<keyword evidence="5" id="KW-0436">Ligase</keyword>
<feature type="non-terminal residue" evidence="10">
    <location>
        <position position="501"/>
    </location>
</feature>
<dbReference type="Gene3D" id="3.30.300.30">
    <property type="match status" value="1"/>
</dbReference>
<feature type="non-terminal residue" evidence="10">
    <location>
        <position position="1"/>
    </location>
</feature>
<evidence type="ECO:0000256" key="4">
    <source>
        <dbReference type="ARBA" id="ARBA00022553"/>
    </source>
</evidence>
<dbReference type="GO" id="GO:0005737">
    <property type="term" value="C:cytoplasm"/>
    <property type="evidence" value="ECO:0007669"/>
    <property type="project" value="TreeGrafter"/>
</dbReference>
<dbReference type="GO" id="GO:0017000">
    <property type="term" value="P:antibiotic biosynthetic process"/>
    <property type="evidence" value="ECO:0007669"/>
    <property type="project" value="UniProtKB-KW"/>
</dbReference>
<dbReference type="FunFam" id="2.30.38.10:FF:000001">
    <property type="entry name" value="Non-ribosomal peptide synthetase PvdI"/>
    <property type="match status" value="1"/>
</dbReference>
<dbReference type="InterPro" id="IPR020845">
    <property type="entry name" value="AMP-binding_CS"/>
</dbReference>
<keyword evidence="4" id="KW-0597">Phosphoprotein</keyword>
<dbReference type="InterPro" id="IPR010071">
    <property type="entry name" value="AA_adenyl_dom"/>
</dbReference>
<dbReference type="GO" id="GO:0031177">
    <property type="term" value="F:phosphopantetheine binding"/>
    <property type="evidence" value="ECO:0007669"/>
    <property type="project" value="TreeGrafter"/>
</dbReference>
<evidence type="ECO:0000256" key="7">
    <source>
        <dbReference type="ARBA" id="ARBA00023194"/>
    </source>
</evidence>
<keyword evidence="11" id="KW-1185">Reference proteome</keyword>
<keyword evidence="7" id="KW-0045">Antibiotic biosynthesis</keyword>
<dbReference type="PANTHER" id="PTHR45527:SF1">
    <property type="entry name" value="FATTY ACID SYNTHASE"/>
    <property type="match status" value="1"/>
</dbReference>
<evidence type="ECO:0000259" key="9">
    <source>
        <dbReference type="Pfam" id="PF13193"/>
    </source>
</evidence>
<evidence type="ECO:0000256" key="5">
    <source>
        <dbReference type="ARBA" id="ARBA00022598"/>
    </source>
</evidence>
<proteinExistence type="inferred from homology"/>
<organism evidence="10 11">
    <name type="scientific">Chengkuizengella marina</name>
    <dbReference type="NCBI Taxonomy" id="2507566"/>
    <lineage>
        <taxon>Bacteria</taxon>
        <taxon>Bacillati</taxon>
        <taxon>Bacillota</taxon>
        <taxon>Bacilli</taxon>
        <taxon>Bacillales</taxon>
        <taxon>Paenibacillaceae</taxon>
        <taxon>Chengkuizengella</taxon>
    </lineage>
</organism>
<evidence type="ECO:0000256" key="1">
    <source>
        <dbReference type="ARBA" id="ARBA00001957"/>
    </source>
</evidence>
<reference evidence="10 11" key="1">
    <citation type="submission" date="2019-01" db="EMBL/GenBank/DDBJ databases">
        <title>Chengkuizengella sp. nov., isolated from deep-sea sediment of East Pacific Ocean.</title>
        <authorList>
            <person name="Yang J."/>
            <person name="Lai Q."/>
            <person name="Shao Z."/>
        </authorList>
    </citation>
    <scope>NUCLEOTIDE SEQUENCE [LARGE SCALE GENOMIC DNA]</scope>
    <source>
        <strain evidence="10 11">YPA3-1-1</strain>
    </source>
</reference>
<protein>
    <submittedName>
        <fullName evidence="10">Amino acid adenylation domain-containing protein</fullName>
    </submittedName>
</protein>
<dbReference type="Pfam" id="PF13193">
    <property type="entry name" value="AMP-binding_C"/>
    <property type="match status" value="1"/>
</dbReference>
<feature type="domain" description="AMP-binding enzyme C-terminal" evidence="9">
    <location>
        <begin position="419"/>
        <end position="492"/>
    </location>
</feature>
<evidence type="ECO:0000313" key="10">
    <source>
        <dbReference type="EMBL" id="NBI31254.1"/>
    </source>
</evidence>